<protein>
    <submittedName>
        <fullName evidence="1">Uncharacterized protein</fullName>
    </submittedName>
</protein>
<reference evidence="1 2" key="1">
    <citation type="submission" date="2018-12" db="EMBL/GenBank/DDBJ databases">
        <title>The genome of Variovorax gossypii DSM 100435.</title>
        <authorList>
            <person name="Gao J."/>
            <person name="Sun J."/>
        </authorList>
    </citation>
    <scope>NUCLEOTIDE SEQUENCE [LARGE SCALE GENOMIC DNA]</scope>
    <source>
        <strain evidence="1 2">DSM 100435</strain>
    </source>
</reference>
<dbReference type="AlphaFoldDB" id="A0A3S0HG45"/>
<proteinExistence type="predicted"/>
<keyword evidence="2" id="KW-1185">Reference proteome</keyword>
<sequence>MFDEVLRKRAGLEQRRCMNSWLAREQEKGPLNLDPALLAPTQAVCFLAGKQFLEGASALADEAISKPQLERTTK</sequence>
<evidence type="ECO:0000313" key="1">
    <source>
        <dbReference type="EMBL" id="RTQ35518.1"/>
    </source>
</evidence>
<accession>A0A3S0HG45</accession>
<dbReference type="EMBL" id="RXOE01000002">
    <property type="protein sequence ID" value="RTQ35518.1"/>
    <property type="molecule type" value="Genomic_DNA"/>
</dbReference>
<organism evidence="1 2">
    <name type="scientific">Variovorax gossypii</name>
    <dbReference type="NCBI Taxonomy" id="1679495"/>
    <lineage>
        <taxon>Bacteria</taxon>
        <taxon>Pseudomonadati</taxon>
        <taxon>Pseudomonadota</taxon>
        <taxon>Betaproteobacteria</taxon>
        <taxon>Burkholderiales</taxon>
        <taxon>Comamonadaceae</taxon>
        <taxon>Variovorax</taxon>
    </lineage>
</organism>
<evidence type="ECO:0000313" key="2">
    <source>
        <dbReference type="Proteomes" id="UP000267418"/>
    </source>
</evidence>
<dbReference type="Proteomes" id="UP000267418">
    <property type="component" value="Unassembled WGS sequence"/>
</dbReference>
<name>A0A3S0HG45_9BURK</name>
<comment type="caution">
    <text evidence="1">The sequence shown here is derived from an EMBL/GenBank/DDBJ whole genome shotgun (WGS) entry which is preliminary data.</text>
</comment>
<gene>
    <name evidence="1" type="ORF">EJP69_14245</name>
</gene>